<feature type="chain" id="PRO_5043614067" description="Peptidyl-prolyl cis-trans isomerase" evidence="7">
    <location>
        <begin position="21"/>
        <end position="309"/>
    </location>
</feature>
<keyword evidence="4 5" id="KW-0413">Isomerase</keyword>
<dbReference type="Pfam" id="PF00254">
    <property type="entry name" value="FKBP_C"/>
    <property type="match status" value="1"/>
</dbReference>
<feature type="domain" description="PPIase FKBP-type" evidence="8">
    <location>
        <begin position="220"/>
        <end position="305"/>
    </location>
</feature>
<dbReference type="PANTHER" id="PTHR43811:SF23">
    <property type="entry name" value="FKBP-TYPE 22 KDA PEPTIDYL-PROLYL CIS-TRANS ISOMERASE"/>
    <property type="match status" value="1"/>
</dbReference>
<proteinExistence type="inferred from homology"/>
<dbReference type="EC" id="5.2.1.8" evidence="6"/>
<keyword evidence="7" id="KW-0732">Signal</keyword>
<evidence type="ECO:0000256" key="1">
    <source>
        <dbReference type="ARBA" id="ARBA00000971"/>
    </source>
</evidence>
<dbReference type="RefSeq" id="WP_330169829.1">
    <property type="nucleotide sequence ID" value="NZ_CP137080.1"/>
</dbReference>
<evidence type="ECO:0000313" key="10">
    <source>
        <dbReference type="Proteomes" id="UP001329313"/>
    </source>
</evidence>
<keyword evidence="10" id="KW-1185">Reference proteome</keyword>
<reference evidence="9 10" key="1">
    <citation type="submission" date="2023-10" db="EMBL/GenBank/DDBJ databases">
        <title>Y20.</title>
        <authorList>
            <person name="Zhang G."/>
            <person name="Ding Y."/>
        </authorList>
    </citation>
    <scope>NUCLEOTIDE SEQUENCE [LARGE SCALE GENOMIC DNA]</scope>
    <source>
        <strain evidence="9 10">Y20</strain>
    </source>
</reference>
<dbReference type="PROSITE" id="PS50059">
    <property type="entry name" value="FKBP_PPIASE"/>
    <property type="match status" value="1"/>
</dbReference>
<organism evidence="9 10">
    <name type="scientific">Microbacterium limosum</name>
    <dbReference type="NCBI Taxonomy" id="3079935"/>
    <lineage>
        <taxon>Bacteria</taxon>
        <taxon>Bacillati</taxon>
        <taxon>Actinomycetota</taxon>
        <taxon>Actinomycetes</taxon>
        <taxon>Micrococcales</taxon>
        <taxon>Microbacteriaceae</taxon>
        <taxon>Microbacterium</taxon>
    </lineage>
</organism>
<comment type="similarity">
    <text evidence="2 6">Belongs to the FKBP-type PPIase family.</text>
</comment>
<dbReference type="PROSITE" id="PS51257">
    <property type="entry name" value="PROKAR_LIPOPROTEIN"/>
    <property type="match status" value="1"/>
</dbReference>
<dbReference type="InterPro" id="IPR046357">
    <property type="entry name" value="PPIase_dom_sf"/>
</dbReference>
<evidence type="ECO:0000256" key="3">
    <source>
        <dbReference type="ARBA" id="ARBA00023110"/>
    </source>
</evidence>
<evidence type="ECO:0000256" key="5">
    <source>
        <dbReference type="PROSITE-ProRule" id="PRU00277"/>
    </source>
</evidence>
<name>A0AAU0MFQ6_9MICO</name>
<evidence type="ECO:0000256" key="4">
    <source>
        <dbReference type="ARBA" id="ARBA00023235"/>
    </source>
</evidence>
<comment type="catalytic activity">
    <reaction evidence="1 5 6">
        <text>[protein]-peptidylproline (omega=180) = [protein]-peptidylproline (omega=0)</text>
        <dbReference type="Rhea" id="RHEA:16237"/>
        <dbReference type="Rhea" id="RHEA-COMP:10747"/>
        <dbReference type="Rhea" id="RHEA-COMP:10748"/>
        <dbReference type="ChEBI" id="CHEBI:83833"/>
        <dbReference type="ChEBI" id="CHEBI:83834"/>
        <dbReference type="EC" id="5.2.1.8"/>
    </reaction>
</comment>
<feature type="signal peptide" evidence="7">
    <location>
        <begin position="1"/>
        <end position="20"/>
    </location>
</feature>
<dbReference type="KEGG" id="mliy:RYJ27_08130"/>
<evidence type="ECO:0000256" key="6">
    <source>
        <dbReference type="RuleBase" id="RU003915"/>
    </source>
</evidence>
<evidence type="ECO:0000313" key="9">
    <source>
        <dbReference type="EMBL" id="WOQ68687.1"/>
    </source>
</evidence>
<dbReference type="AlphaFoldDB" id="A0AAU0MFQ6"/>
<dbReference type="Gene3D" id="3.10.50.40">
    <property type="match status" value="1"/>
</dbReference>
<dbReference type="InterPro" id="IPR001179">
    <property type="entry name" value="PPIase_FKBP_dom"/>
</dbReference>
<sequence length="309" mass="30997">MRSRPLLTLAALSVSALALAGCTGTSDGEASASADALCAAAAPSGDASEAVTVDGEAGQISTATFDAGLTIEELERTVVSDGDGEALQEGDLVEYALSAFSADTAEKVGDIGYVGGEVLPTTVSAESNLGQIMGCANVGSRLVVTFPASESAGAEVYIVDVLGVTPAAAWGEEETPAGGLPTVELGEGGVPTVEIPDAEAPGEVELGVLKRGDGEVVESGDNVLVQYHGVKWSDGEVFDSSWDRGTPAAFATTGVVDGFRQALEGQTVGSQVVVVVPPAAGYGASEGHELQNETLVFVVDILGTQHAAA</sequence>
<dbReference type="Proteomes" id="UP001329313">
    <property type="component" value="Chromosome"/>
</dbReference>
<dbReference type="GO" id="GO:0003755">
    <property type="term" value="F:peptidyl-prolyl cis-trans isomerase activity"/>
    <property type="evidence" value="ECO:0007669"/>
    <property type="project" value="UniProtKB-UniRule"/>
</dbReference>
<accession>A0AAU0MFQ6</accession>
<evidence type="ECO:0000259" key="8">
    <source>
        <dbReference type="PROSITE" id="PS50059"/>
    </source>
</evidence>
<dbReference type="EMBL" id="CP137080">
    <property type="protein sequence ID" value="WOQ68687.1"/>
    <property type="molecule type" value="Genomic_DNA"/>
</dbReference>
<evidence type="ECO:0000256" key="2">
    <source>
        <dbReference type="ARBA" id="ARBA00006577"/>
    </source>
</evidence>
<dbReference type="PANTHER" id="PTHR43811">
    <property type="entry name" value="FKBP-TYPE PEPTIDYL-PROLYL CIS-TRANS ISOMERASE FKPA"/>
    <property type="match status" value="1"/>
</dbReference>
<protein>
    <recommendedName>
        <fullName evidence="6">Peptidyl-prolyl cis-trans isomerase</fullName>
        <ecNumber evidence="6">5.2.1.8</ecNumber>
    </recommendedName>
</protein>
<dbReference type="SUPFAM" id="SSF54534">
    <property type="entry name" value="FKBP-like"/>
    <property type="match status" value="1"/>
</dbReference>
<keyword evidence="3 5" id="KW-0697">Rotamase</keyword>
<evidence type="ECO:0000256" key="7">
    <source>
        <dbReference type="SAM" id="SignalP"/>
    </source>
</evidence>
<gene>
    <name evidence="9" type="ORF">RYJ27_08130</name>
</gene>